<sequence length="470" mass="50963">MRSRPARPDGRAPRLPRRTGVGCGIMGHVLATDGRVRTGRRARGIVLALLAGMVTTLAAGAPAHAAPLVGIQSGGILSSADTAEANDRELAAEARLHVKVVRFEVSWAALEPRASGERDPAVLAKIDAFVDGAARRGIRPILFIDRTPCWASSAPADVRGDCSGPDANRDAVWRYAPADPVSAVPVATFLSQRYGTRLAAFQLWNEPDQSNEKYWAGPNKIAGYVAFAKALYPALKAVSPTVPVLAGSFVGADGRWLTALYKAGIKGSYDGIAVQFYDLPLYALRTTRAVQRKYGDTAPLWMTEFGYTSCSGRNGRPTHAADHPCVTQAVQAQNLGDVFAAVSRTSWVKATVVYALYDESSSYQFGVIDRQGRHKPSYSVVSRAGKARRLRTQRMHLTRRGRSIRVAGTAPGIDIYTMKVSIGGVLRYRAIIRPNRLNRFTVTLPAVLGTGHMKVTLRRQWDGRTVGARR</sequence>
<keyword evidence="1" id="KW-0812">Transmembrane</keyword>
<evidence type="ECO:0000313" key="4">
    <source>
        <dbReference type="Proteomes" id="UP000321805"/>
    </source>
</evidence>
<evidence type="ECO:0000259" key="2">
    <source>
        <dbReference type="Pfam" id="PF11790"/>
    </source>
</evidence>
<dbReference type="SUPFAM" id="SSF51445">
    <property type="entry name" value="(Trans)glycosidases"/>
    <property type="match status" value="1"/>
</dbReference>
<reference evidence="3 4" key="1">
    <citation type="journal article" date="2018" name="J. Microbiol.">
        <title>Baekduia soli gen. nov., sp. nov., a novel bacterium isolated from the soil of Baekdu Mountain and proposal of a novel family name, Baekduiaceae fam. nov.</title>
        <authorList>
            <person name="An D.S."/>
            <person name="Siddiqi M.Z."/>
            <person name="Kim K.H."/>
            <person name="Yu H.S."/>
            <person name="Im W.T."/>
        </authorList>
    </citation>
    <scope>NUCLEOTIDE SEQUENCE [LARGE SCALE GENOMIC DNA]</scope>
    <source>
        <strain evidence="3 4">BR7-21</strain>
    </source>
</reference>
<dbReference type="PANTHER" id="PTHR12631:SF10">
    <property type="entry name" value="BETA-XYLOSIDASE-LIKE PROTEIN-RELATED"/>
    <property type="match status" value="1"/>
</dbReference>
<proteinExistence type="predicted"/>
<dbReference type="Pfam" id="PF11790">
    <property type="entry name" value="Glyco_hydro_cc"/>
    <property type="match status" value="1"/>
</dbReference>
<feature type="domain" description="Asl1-like glycosyl hydrolase catalytic" evidence="2">
    <location>
        <begin position="204"/>
        <end position="355"/>
    </location>
</feature>
<dbReference type="InterPro" id="IPR024655">
    <property type="entry name" value="Asl1_glyco_hydro_catalytic"/>
</dbReference>
<keyword evidence="3" id="KW-0378">Hydrolase</keyword>
<protein>
    <submittedName>
        <fullName evidence="3">Glycoside hydrolase family 5 protein</fullName>
    </submittedName>
</protein>
<keyword evidence="1" id="KW-0472">Membrane</keyword>
<evidence type="ECO:0000256" key="1">
    <source>
        <dbReference type="SAM" id="Phobius"/>
    </source>
</evidence>
<keyword evidence="4" id="KW-1185">Reference proteome</keyword>
<dbReference type="AlphaFoldDB" id="A0A5B8U331"/>
<dbReference type="OrthoDB" id="5242547at2"/>
<dbReference type="Gene3D" id="3.20.20.80">
    <property type="entry name" value="Glycosidases"/>
    <property type="match status" value="1"/>
</dbReference>
<dbReference type="EMBL" id="CP042430">
    <property type="protein sequence ID" value="QEC47332.1"/>
    <property type="molecule type" value="Genomic_DNA"/>
</dbReference>
<name>A0A5B8U331_9ACTN</name>
<evidence type="ECO:0000313" key="3">
    <source>
        <dbReference type="EMBL" id="QEC47332.1"/>
    </source>
</evidence>
<dbReference type="GO" id="GO:0004553">
    <property type="term" value="F:hydrolase activity, hydrolyzing O-glycosyl compounds"/>
    <property type="evidence" value="ECO:0007669"/>
    <property type="project" value="TreeGrafter"/>
</dbReference>
<dbReference type="Proteomes" id="UP000321805">
    <property type="component" value="Chromosome"/>
</dbReference>
<dbReference type="InterPro" id="IPR017853">
    <property type="entry name" value="GH"/>
</dbReference>
<dbReference type="PANTHER" id="PTHR12631">
    <property type="entry name" value="ALPHA-L-IDURONIDASE"/>
    <property type="match status" value="1"/>
</dbReference>
<feature type="transmembrane region" description="Helical" evidence="1">
    <location>
        <begin position="45"/>
        <end position="63"/>
    </location>
</feature>
<dbReference type="InterPro" id="IPR051923">
    <property type="entry name" value="Glycosyl_Hydrolase_39"/>
</dbReference>
<gene>
    <name evidence="3" type="ORF">FSW04_06850</name>
</gene>
<dbReference type="KEGG" id="bsol:FSW04_06850"/>
<accession>A0A5B8U331</accession>
<keyword evidence="1" id="KW-1133">Transmembrane helix</keyword>
<organism evidence="3 4">
    <name type="scientific">Baekduia soli</name>
    <dbReference type="NCBI Taxonomy" id="496014"/>
    <lineage>
        <taxon>Bacteria</taxon>
        <taxon>Bacillati</taxon>
        <taxon>Actinomycetota</taxon>
        <taxon>Thermoleophilia</taxon>
        <taxon>Solirubrobacterales</taxon>
        <taxon>Baekduiaceae</taxon>
        <taxon>Baekduia</taxon>
    </lineage>
</organism>